<comment type="caution">
    <text evidence="1">The sequence shown here is derived from an EMBL/GenBank/DDBJ whole genome shotgun (WGS) entry which is preliminary data.</text>
</comment>
<protein>
    <submittedName>
        <fullName evidence="1">Uncharacterized protein</fullName>
    </submittedName>
</protein>
<dbReference type="OrthoDB" id="10514767at2759"/>
<organism evidence="1 2">
    <name type="scientific">Penicillium desertorum</name>
    <dbReference type="NCBI Taxonomy" id="1303715"/>
    <lineage>
        <taxon>Eukaryota</taxon>
        <taxon>Fungi</taxon>
        <taxon>Dikarya</taxon>
        <taxon>Ascomycota</taxon>
        <taxon>Pezizomycotina</taxon>
        <taxon>Eurotiomycetes</taxon>
        <taxon>Eurotiomycetidae</taxon>
        <taxon>Eurotiales</taxon>
        <taxon>Aspergillaceae</taxon>
        <taxon>Penicillium</taxon>
    </lineage>
</organism>
<evidence type="ECO:0000313" key="2">
    <source>
        <dbReference type="Proteomes" id="UP001147760"/>
    </source>
</evidence>
<dbReference type="AlphaFoldDB" id="A0A9W9WX64"/>
<reference evidence="1" key="1">
    <citation type="submission" date="2022-12" db="EMBL/GenBank/DDBJ databases">
        <authorList>
            <person name="Petersen C."/>
        </authorList>
    </citation>
    <scope>NUCLEOTIDE SEQUENCE</scope>
    <source>
        <strain evidence="1">IBT 17660</strain>
    </source>
</reference>
<name>A0A9W9WX64_9EURO</name>
<dbReference type="Proteomes" id="UP001147760">
    <property type="component" value="Unassembled WGS sequence"/>
</dbReference>
<keyword evidence="2" id="KW-1185">Reference proteome</keyword>
<gene>
    <name evidence="1" type="ORF">N7530_003828</name>
</gene>
<sequence>MGGAYKLRREKRVWSQVDLQSAWNHEKWGFATRRDLEAEEVLAKKDLIIALPGLPITVFNVYN</sequence>
<proteinExistence type="predicted"/>
<reference evidence="1" key="2">
    <citation type="journal article" date="2023" name="IMA Fungus">
        <title>Comparative genomic study of the Penicillium genus elucidates a diverse pangenome and 15 lateral gene transfer events.</title>
        <authorList>
            <person name="Petersen C."/>
            <person name="Sorensen T."/>
            <person name="Nielsen M.R."/>
            <person name="Sondergaard T.E."/>
            <person name="Sorensen J.L."/>
            <person name="Fitzpatrick D.A."/>
            <person name="Frisvad J.C."/>
            <person name="Nielsen K.L."/>
        </authorList>
    </citation>
    <scope>NUCLEOTIDE SEQUENCE</scope>
    <source>
        <strain evidence="1">IBT 17660</strain>
    </source>
</reference>
<dbReference type="EMBL" id="JAPWDO010000003">
    <property type="protein sequence ID" value="KAJ5478319.1"/>
    <property type="molecule type" value="Genomic_DNA"/>
</dbReference>
<accession>A0A9W9WX64</accession>
<evidence type="ECO:0000313" key="1">
    <source>
        <dbReference type="EMBL" id="KAJ5478319.1"/>
    </source>
</evidence>